<dbReference type="Proteomes" id="UP000594800">
    <property type="component" value="Chromosome"/>
</dbReference>
<keyword evidence="4" id="KW-1185">Reference proteome</keyword>
<organism evidence="3 4">
    <name type="scientific">Pontivivens ytuae</name>
    <dbReference type="NCBI Taxonomy" id="2789856"/>
    <lineage>
        <taxon>Bacteria</taxon>
        <taxon>Pseudomonadati</taxon>
        <taxon>Pseudomonadota</taxon>
        <taxon>Alphaproteobacteria</taxon>
        <taxon>Rhodobacterales</taxon>
        <taxon>Paracoccaceae</taxon>
        <taxon>Pontivivens</taxon>
    </lineage>
</organism>
<dbReference type="GO" id="GO:0004301">
    <property type="term" value="F:epoxide hydrolase activity"/>
    <property type="evidence" value="ECO:0007669"/>
    <property type="project" value="TreeGrafter"/>
</dbReference>
<evidence type="ECO:0000313" key="4">
    <source>
        <dbReference type="Proteomes" id="UP000594800"/>
    </source>
</evidence>
<dbReference type="PANTHER" id="PTHR42977:SF3">
    <property type="entry name" value="AB HYDROLASE-1 DOMAIN-CONTAINING PROTEIN"/>
    <property type="match status" value="1"/>
</dbReference>
<dbReference type="RefSeq" id="WP_196102015.1">
    <property type="nucleotide sequence ID" value="NZ_CP064942.1"/>
</dbReference>
<keyword evidence="1 3" id="KW-0378">Hydrolase</keyword>
<name>A0A7S9LPC2_9RHOB</name>
<dbReference type="InterPro" id="IPR000639">
    <property type="entry name" value="Epox_hydrolase-like"/>
</dbReference>
<evidence type="ECO:0000313" key="3">
    <source>
        <dbReference type="EMBL" id="QPH52804.1"/>
    </source>
</evidence>
<dbReference type="Gene3D" id="3.40.50.1820">
    <property type="entry name" value="alpha/beta hydrolase"/>
    <property type="match status" value="1"/>
</dbReference>
<sequence length="311" mass="34758">MTETKVSAQAAALRRELKLDAEYPFESRFVRTPQGMMHYVDEGSGAPVLLLHGNPTWSFLWRRFVTGLSEAHRVIAPDHIGFGLSEKPSDSAAYSIDTHIRNLEALVERLDLTDITLVMQDWGGPIGLGMAARHPGRIARLVVMNTFGFWPPADGMDPENLPLPAPLRLMRAKGPGDVLVCRFGFFERVVMRMATGDGRALRRVHHAYKGVFRSPAERAGVMAFPRLIPTRSAHPSAQILLRETGPFLERFEGPARIFWGMKDPLFPPEALAAWRTRLPQAEVTELPEAKHYLQEDAPEEIVAGLHRFLAA</sequence>
<feature type="domain" description="AB hydrolase-1" evidence="2">
    <location>
        <begin position="47"/>
        <end position="298"/>
    </location>
</feature>
<reference evidence="3 4" key="1">
    <citation type="submission" date="2020-11" db="EMBL/GenBank/DDBJ databases">
        <title>Description of Pontivivens ytuae sp. nov. isolated from deep sea sediment of Mariana Trench.</title>
        <authorList>
            <person name="Wang Z."/>
            <person name="Sun Q.-L."/>
            <person name="Xu X.-D."/>
            <person name="Tang Y.-Z."/>
            <person name="Zhang J."/>
        </authorList>
    </citation>
    <scope>NUCLEOTIDE SEQUENCE [LARGE SCALE GENOMIC DNA]</scope>
    <source>
        <strain evidence="3 4">MT2928</strain>
    </source>
</reference>
<evidence type="ECO:0000259" key="2">
    <source>
        <dbReference type="Pfam" id="PF00561"/>
    </source>
</evidence>
<dbReference type="InterPro" id="IPR051340">
    <property type="entry name" value="Haloalkane_dehalogenase"/>
</dbReference>
<dbReference type="InterPro" id="IPR000073">
    <property type="entry name" value="AB_hydrolase_1"/>
</dbReference>
<dbReference type="SUPFAM" id="SSF53474">
    <property type="entry name" value="alpha/beta-Hydrolases"/>
    <property type="match status" value="1"/>
</dbReference>
<dbReference type="Pfam" id="PF00561">
    <property type="entry name" value="Abhydrolase_1"/>
    <property type="match status" value="1"/>
</dbReference>
<proteinExistence type="predicted"/>
<dbReference type="AlphaFoldDB" id="A0A7S9LPC2"/>
<dbReference type="PANTHER" id="PTHR42977">
    <property type="entry name" value="HYDROLASE-RELATED"/>
    <property type="match status" value="1"/>
</dbReference>
<dbReference type="PRINTS" id="PR00412">
    <property type="entry name" value="EPOXHYDRLASE"/>
</dbReference>
<accession>A0A7S9LPC2</accession>
<dbReference type="InterPro" id="IPR029058">
    <property type="entry name" value="AB_hydrolase_fold"/>
</dbReference>
<protein>
    <submittedName>
        <fullName evidence="3">Alpha/beta fold hydrolase</fullName>
    </submittedName>
</protein>
<evidence type="ECO:0000256" key="1">
    <source>
        <dbReference type="ARBA" id="ARBA00022801"/>
    </source>
</evidence>
<dbReference type="PRINTS" id="PR00111">
    <property type="entry name" value="ABHYDROLASE"/>
</dbReference>
<dbReference type="KEGG" id="poz:I0K15_13405"/>
<dbReference type="EMBL" id="CP064942">
    <property type="protein sequence ID" value="QPH52804.1"/>
    <property type="molecule type" value="Genomic_DNA"/>
</dbReference>
<gene>
    <name evidence="3" type="ORF">I0K15_13405</name>
</gene>